<protein>
    <submittedName>
        <fullName evidence="2 3">Uncharacterized protein</fullName>
    </submittedName>
</protein>
<dbReference type="OMA" id="NEGASHQ"/>
<reference evidence="3" key="4">
    <citation type="submission" date="2025-05" db="UniProtKB">
        <authorList>
            <consortium name="EnsemblFungi"/>
        </authorList>
    </citation>
    <scope>IDENTIFICATION</scope>
    <source>
        <strain evidence="3">isolate 1-1 / race 1 (BBBD)</strain>
    </source>
</reference>
<keyword evidence="4" id="KW-1185">Reference proteome</keyword>
<accession>A0A0C4EQ97</accession>
<dbReference type="OrthoDB" id="2501867at2759"/>
<evidence type="ECO:0000313" key="3">
    <source>
        <dbReference type="EnsemblFungi" id="PTTG_02955-t43_1-p1"/>
    </source>
</evidence>
<organism evidence="2">
    <name type="scientific">Puccinia triticina (isolate 1-1 / race 1 (BBBD))</name>
    <name type="common">Brown leaf rust fungus</name>
    <dbReference type="NCBI Taxonomy" id="630390"/>
    <lineage>
        <taxon>Eukaryota</taxon>
        <taxon>Fungi</taxon>
        <taxon>Dikarya</taxon>
        <taxon>Basidiomycota</taxon>
        <taxon>Pucciniomycotina</taxon>
        <taxon>Pucciniomycetes</taxon>
        <taxon>Pucciniales</taxon>
        <taxon>Pucciniaceae</taxon>
        <taxon>Puccinia</taxon>
    </lineage>
</organism>
<gene>
    <name evidence="2" type="ORF">PTTG_02955</name>
</gene>
<dbReference type="VEuPathDB" id="FungiDB:PTTG_02955"/>
<name>A0A0C4EQ97_PUCT1</name>
<reference evidence="2" key="1">
    <citation type="submission" date="2009-11" db="EMBL/GenBank/DDBJ databases">
        <authorList>
            <consortium name="The Broad Institute Genome Sequencing Platform"/>
            <person name="Ward D."/>
            <person name="Feldgarden M."/>
            <person name="Earl A."/>
            <person name="Young S.K."/>
            <person name="Zeng Q."/>
            <person name="Koehrsen M."/>
            <person name="Alvarado L."/>
            <person name="Berlin A."/>
            <person name="Bochicchio J."/>
            <person name="Borenstein D."/>
            <person name="Chapman S.B."/>
            <person name="Chen Z."/>
            <person name="Engels R."/>
            <person name="Freedman E."/>
            <person name="Gellesch M."/>
            <person name="Goldberg J."/>
            <person name="Griggs A."/>
            <person name="Gujja S."/>
            <person name="Heilman E."/>
            <person name="Heiman D."/>
            <person name="Hepburn T."/>
            <person name="Howarth C."/>
            <person name="Jen D."/>
            <person name="Larson L."/>
            <person name="Lewis B."/>
            <person name="Mehta T."/>
            <person name="Park D."/>
            <person name="Pearson M."/>
            <person name="Roberts A."/>
            <person name="Saif S."/>
            <person name="Shea T."/>
            <person name="Shenoy N."/>
            <person name="Sisk P."/>
            <person name="Stolte C."/>
            <person name="Sykes S."/>
            <person name="Thomson T."/>
            <person name="Walk T."/>
            <person name="White J."/>
            <person name="Yandava C."/>
            <person name="Izard J."/>
            <person name="Baranova O.V."/>
            <person name="Blanton J.M."/>
            <person name="Tanner A.C."/>
            <person name="Dewhirst F.E."/>
            <person name="Haas B."/>
            <person name="Nusbaum C."/>
            <person name="Birren B."/>
        </authorList>
    </citation>
    <scope>NUCLEOTIDE SEQUENCE [LARGE SCALE GENOMIC DNA]</scope>
    <source>
        <strain evidence="2">1-1 BBBD Race 1</strain>
    </source>
</reference>
<feature type="region of interest" description="Disordered" evidence="1">
    <location>
        <begin position="1"/>
        <end position="83"/>
    </location>
</feature>
<reference evidence="2" key="2">
    <citation type="submission" date="2016-05" db="EMBL/GenBank/DDBJ databases">
        <title>Comparative analysis highlights variable genome content of wheat rusts and divergence of the mating loci.</title>
        <authorList>
            <person name="Cuomo C.A."/>
            <person name="Bakkeren G."/>
            <person name="Szabo L."/>
            <person name="Khalil H."/>
            <person name="Joly D."/>
            <person name="Goldberg J."/>
            <person name="Young S."/>
            <person name="Zeng Q."/>
            <person name="Fellers J."/>
        </authorList>
    </citation>
    <scope>NUCLEOTIDE SEQUENCE [LARGE SCALE GENOMIC DNA]</scope>
    <source>
        <strain evidence="2">1-1 BBBD Race 1</strain>
    </source>
</reference>
<dbReference type="Proteomes" id="UP000005240">
    <property type="component" value="Unassembled WGS sequence"/>
</dbReference>
<evidence type="ECO:0000256" key="1">
    <source>
        <dbReference type="SAM" id="MobiDB-lite"/>
    </source>
</evidence>
<dbReference type="EMBL" id="ADAS02000018">
    <property type="protein sequence ID" value="OAV96658.1"/>
    <property type="molecule type" value="Genomic_DNA"/>
</dbReference>
<reference evidence="3 4" key="3">
    <citation type="journal article" date="2017" name="G3 (Bethesda)">
        <title>Comparative analysis highlights variable genome content of wheat rusts and divergence of the mating loci.</title>
        <authorList>
            <person name="Cuomo C.A."/>
            <person name="Bakkeren G."/>
            <person name="Khalil H.B."/>
            <person name="Panwar V."/>
            <person name="Joly D."/>
            <person name="Linning R."/>
            <person name="Sakthikumar S."/>
            <person name="Song X."/>
            <person name="Adiconis X."/>
            <person name="Fan L."/>
            <person name="Goldberg J.M."/>
            <person name="Levin J.Z."/>
            <person name="Young S."/>
            <person name="Zeng Q."/>
            <person name="Anikster Y."/>
            <person name="Bruce M."/>
            <person name="Wang M."/>
            <person name="Yin C."/>
            <person name="McCallum B."/>
            <person name="Szabo L.J."/>
            <person name="Hulbert S."/>
            <person name="Chen X."/>
            <person name="Fellers J.P."/>
        </authorList>
    </citation>
    <scope>NUCLEOTIDE SEQUENCE</scope>
    <source>
        <strain evidence="3">isolate 1-1 / race 1 (BBBD)</strain>
        <strain evidence="4">Isolate 1-1 / race 1 (BBBD)</strain>
    </source>
</reference>
<evidence type="ECO:0000313" key="4">
    <source>
        <dbReference type="Proteomes" id="UP000005240"/>
    </source>
</evidence>
<dbReference type="EnsemblFungi" id="PTTG_02955-t43_1">
    <property type="protein sequence ID" value="PTTG_02955-t43_1-p1"/>
    <property type="gene ID" value="PTTG_02955"/>
</dbReference>
<dbReference type="AlphaFoldDB" id="A0A0C4EQ97"/>
<proteinExistence type="predicted"/>
<feature type="compositionally biased region" description="Low complexity" evidence="1">
    <location>
        <begin position="29"/>
        <end position="53"/>
    </location>
</feature>
<sequence>MMDGPAIRRASSNPEHHHRHSSISSGAFSPRISSPLASSSSHAGASSPLSSSSCVDMFQLVPSSPTRPSLLPYTDLAESEPDIRSCDEEMMKMDDESDAFPMGSSPRVGQFDAAASSSPGPSWLPALDTDRHDRLFSASQRSHPRSRAWKQPKSSRQSPRSSASGTPLSSPTPLSRAYASKAGEADRSPSQLRLQAASRLRAIERRNRSNAHRPLLDAFSAGSRRGIDEIISGKEEMMTAELGRRHIKKLNREWEELLSSQAYATDEMIEEAEESDMMEEEPPDFSQMYADEELPSDAMDSEGADTSMVSTCSTIRPAENPDGLLAIILAPPAVCPACPVANIQASEPAPHGVKCGHCSWAIDGATLASIDQHFVEHSRNEGASHQPVMGYNPHVGTNFSCSRSECDEMVFV</sequence>
<evidence type="ECO:0000313" key="2">
    <source>
        <dbReference type="EMBL" id="OAV96658.1"/>
    </source>
</evidence>
<feature type="region of interest" description="Disordered" evidence="1">
    <location>
        <begin position="96"/>
        <end position="192"/>
    </location>
</feature>
<feature type="compositionally biased region" description="Low complexity" evidence="1">
    <location>
        <begin position="151"/>
        <end position="177"/>
    </location>
</feature>